<evidence type="ECO:0000256" key="1">
    <source>
        <dbReference type="ARBA" id="ARBA00008857"/>
    </source>
</evidence>
<dbReference type="GO" id="GO:0015074">
    <property type="term" value="P:DNA integration"/>
    <property type="evidence" value="ECO:0007669"/>
    <property type="project" value="UniProtKB-KW"/>
</dbReference>
<gene>
    <name evidence="3" type="ORF">PL75_10775</name>
</gene>
<dbReference type="EMBL" id="JTDO01000031">
    <property type="protein sequence ID" value="KLT71969.1"/>
    <property type="molecule type" value="Genomic_DNA"/>
</dbReference>
<dbReference type="GO" id="GO:0003677">
    <property type="term" value="F:DNA binding"/>
    <property type="evidence" value="ECO:0007669"/>
    <property type="project" value="InterPro"/>
</dbReference>
<dbReference type="AlphaFoldDB" id="A0A0J0YPC5"/>
<keyword evidence="4" id="KW-1185">Reference proteome</keyword>
<dbReference type="RefSeq" id="WP_047761932.1">
    <property type="nucleotide sequence ID" value="NZ_JTDO01000031.1"/>
</dbReference>
<name>A0A0J0YPC5_9NEIS</name>
<dbReference type="PATRIC" id="fig|1470200.3.peg.1704"/>
<accession>A0A0J0YPC5</accession>
<dbReference type="PANTHER" id="PTHR30629">
    <property type="entry name" value="PROPHAGE INTEGRASE"/>
    <property type="match status" value="1"/>
</dbReference>
<sequence>ATPHGFRSLASSVLNEQGFNPDAIELQLAHVEENKIRAAYNRADYMEERRAMMQWYSDYLKERYNKAVDSLKAVASGL</sequence>
<keyword evidence="2" id="KW-0229">DNA integration</keyword>
<dbReference type="InterPro" id="IPR050808">
    <property type="entry name" value="Phage_Integrase"/>
</dbReference>
<dbReference type="Proteomes" id="UP000036027">
    <property type="component" value="Unassembled WGS sequence"/>
</dbReference>
<comment type="similarity">
    <text evidence="1">Belongs to the 'phage' integrase family.</text>
</comment>
<evidence type="ECO:0000256" key="2">
    <source>
        <dbReference type="ARBA" id="ARBA00022908"/>
    </source>
</evidence>
<evidence type="ECO:0000313" key="3">
    <source>
        <dbReference type="EMBL" id="KLT71969.1"/>
    </source>
</evidence>
<comment type="caution">
    <text evidence="3">The sequence shown here is derived from an EMBL/GenBank/DDBJ whole genome shotgun (WGS) entry which is preliminary data.</text>
</comment>
<dbReference type="SUPFAM" id="SSF56349">
    <property type="entry name" value="DNA breaking-rejoining enzymes"/>
    <property type="match status" value="1"/>
</dbReference>
<organism evidence="3 4">
    <name type="scientific">Neisseria arctica</name>
    <dbReference type="NCBI Taxonomy" id="1470200"/>
    <lineage>
        <taxon>Bacteria</taxon>
        <taxon>Pseudomonadati</taxon>
        <taxon>Pseudomonadota</taxon>
        <taxon>Betaproteobacteria</taxon>
        <taxon>Neisseriales</taxon>
        <taxon>Neisseriaceae</taxon>
        <taxon>Neisseria</taxon>
    </lineage>
</organism>
<feature type="non-terminal residue" evidence="3">
    <location>
        <position position="1"/>
    </location>
</feature>
<evidence type="ECO:0000313" key="4">
    <source>
        <dbReference type="Proteomes" id="UP000036027"/>
    </source>
</evidence>
<protein>
    <submittedName>
        <fullName evidence="3">Integrase</fullName>
    </submittedName>
</protein>
<proteinExistence type="inferred from homology"/>
<reference evidence="3 4" key="1">
    <citation type="submission" date="2014-11" db="EMBL/GenBank/DDBJ databases">
        <title>Genome of a novel goose pathogen.</title>
        <authorList>
            <person name="Hansen C.M."/>
            <person name="Hueffer K."/>
            <person name="Choi S.C."/>
        </authorList>
    </citation>
    <scope>NUCLEOTIDE SEQUENCE [LARGE SCALE GENOMIC DNA]</scope>
    <source>
        <strain evidence="3 4">KH1503</strain>
    </source>
</reference>
<dbReference type="InterPro" id="IPR011010">
    <property type="entry name" value="DNA_brk_join_enz"/>
</dbReference>
<dbReference type="PANTHER" id="PTHR30629:SF2">
    <property type="entry name" value="PROPHAGE INTEGRASE INTS-RELATED"/>
    <property type="match status" value="1"/>
</dbReference>
<dbReference type="STRING" id="1470200.PL75_10775"/>